<reference evidence="11" key="1">
    <citation type="submission" date="2020-10" db="EMBL/GenBank/DDBJ databases">
        <title>Genomic Encyclopedia of Type Strains, Phase IV (KMG-IV): sequencing the most valuable type-strain genomes for metagenomic binning, comparative biology and taxonomic classification.</title>
        <authorList>
            <person name="Goeker M."/>
        </authorList>
    </citation>
    <scope>NUCLEOTIDE SEQUENCE</scope>
    <source>
        <strain evidence="11">DSM 13886</strain>
    </source>
</reference>
<feature type="binding site" evidence="9">
    <location>
        <position position="316"/>
    </location>
    <ligand>
        <name>3-phosphoshikimate</name>
        <dbReference type="ChEBI" id="CHEBI:145989"/>
    </ligand>
</feature>
<evidence type="ECO:0000256" key="6">
    <source>
        <dbReference type="ARBA" id="ARBA00022679"/>
    </source>
</evidence>
<dbReference type="FunFam" id="3.65.10.10:FF:000006">
    <property type="entry name" value="3-phosphoshikimate 1-carboxyvinyltransferase"/>
    <property type="match status" value="1"/>
</dbReference>
<feature type="binding site" evidence="9">
    <location>
        <position position="95"/>
    </location>
    <ligand>
        <name>phosphoenolpyruvate</name>
        <dbReference type="ChEBI" id="CHEBI:58702"/>
    </ligand>
</feature>
<evidence type="ECO:0000256" key="7">
    <source>
        <dbReference type="ARBA" id="ARBA00023141"/>
    </source>
</evidence>
<evidence type="ECO:0000256" key="3">
    <source>
        <dbReference type="ARBA" id="ARBA00009948"/>
    </source>
</evidence>
<proteinExistence type="inferred from homology"/>
<dbReference type="InterPro" id="IPR013792">
    <property type="entry name" value="RNA3'P_cycl/enolpyr_Trfase_a/b"/>
</dbReference>
<dbReference type="AlphaFoldDB" id="A0A927MGE8"/>
<feature type="binding site" evidence="9">
    <location>
        <position position="23"/>
    </location>
    <ligand>
        <name>phosphoenolpyruvate</name>
        <dbReference type="ChEBI" id="CHEBI:58702"/>
    </ligand>
</feature>
<dbReference type="EC" id="2.5.1.19" evidence="9"/>
<dbReference type="InterPro" id="IPR036968">
    <property type="entry name" value="Enolpyruvate_Tfrase_sf"/>
</dbReference>
<dbReference type="PIRSF" id="PIRSF000505">
    <property type="entry name" value="EPSPS"/>
    <property type="match status" value="1"/>
</dbReference>
<dbReference type="GO" id="GO:0009423">
    <property type="term" value="P:chorismate biosynthetic process"/>
    <property type="evidence" value="ECO:0007669"/>
    <property type="project" value="UniProtKB-UniRule"/>
</dbReference>
<name>A0A927MGE8_9BACL</name>
<feature type="active site" description="Proton acceptor" evidence="9">
    <location>
        <position position="316"/>
    </location>
</feature>
<gene>
    <name evidence="9" type="primary">aroA</name>
    <name evidence="11" type="ORF">H4683_001195</name>
</gene>
<feature type="binding site" evidence="9">
    <location>
        <position position="23"/>
    </location>
    <ligand>
        <name>3-phosphoshikimate</name>
        <dbReference type="ChEBI" id="CHEBI:145989"/>
    </ligand>
</feature>
<keyword evidence="5 9" id="KW-0028">Amino-acid biosynthesis</keyword>
<dbReference type="PROSITE" id="PS00104">
    <property type="entry name" value="EPSP_SYNTHASE_1"/>
    <property type="match status" value="1"/>
</dbReference>
<comment type="function">
    <text evidence="1 9">Catalyzes the transfer of the enolpyruvyl moiety of phosphoenolpyruvate (PEP) to the 5-hydroxyl of shikimate-3-phosphate (S3P) to produce enolpyruvyl shikimate-3-phosphate and inorganic phosphate.</text>
</comment>
<dbReference type="PANTHER" id="PTHR21090">
    <property type="entry name" value="AROM/DEHYDROQUINATE SYNTHASE"/>
    <property type="match status" value="1"/>
</dbReference>
<evidence type="ECO:0000256" key="1">
    <source>
        <dbReference type="ARBA" id="ARBA00002174"/>
    </source>
</evidence>
<keyword evidence="7 9" id="KW-0057">Aromatic amino acid biosynthesis</keyword>
<keyword evidence="4 9" id="KW-0963">Cytoplasm</keyword>
<protein>
    <recommendedName>
        <fullName evidence="9">3-phosphoshikimate 1-carboxyvinyltransferase</fullName>
        <ecNumber evidence="9">2.5.1.19</ecNumber>
    </recommendedName>
    <alternativeName>
        <fullName evidence="9">5-enolpyruvylshikimate-3-phosphate synthase</fullName>
        <shortName evidence="9">EPSP synthase</shortName>
        <shortName evidence="9">EPSPS</shortName>
    </alternativeName>
</protein>
<dbReference type="RefSeq" id="WP_192597909.1">
    <property type="nucleotide sequence ID" value="NZ_JADBEL010000004.1"/>
</dbReference>
<dbReference type="GO" id="GO:0009073">
    <property type="term" value="P:aromatic amino acid family biosynthetic process"/>
    <property type="evidence" value="ECO:0007669"/>
    <property type="project" value="UniProtKB-KW"/>
</dbReference>
<dbReference type="PROSITE" id="PS00885">
    <property type="entry name" value="EPSP_SYNTHASE_2"/>
    <property type="match status" value="1"/>
</dbReference>
<comment type="subunit">
    <text evidence="9">Monomer.</text>
</comment>
<feature type="binding site" evidence="9">
    <location>
        <position position="170"/>
    </location>
    <ligand>
        <name>3-phosphoshikimate</name>
        <dbReference type="ChEBI" id="CHEBI:145989"/>
    </ligand>
</feature>
<comment type="catalytic activity">
    <reaction evidence="8">
        <text>3-phosphoshikimate + phosphoenolpyruvate = 5-O-(1-carboxyvinyl)-3-phosphoshikimate + phosphate</text>
        <dbReference type="Rhea" id="RHEA:21256"/>
        <dbReference type="ChEBI" id="CHEBI:43474"/>
        <dbReference type="ChEBI" id="CHEBI:57701"/>
        <dbReference type="ChEBI" id="CHEBI:58702"/>
        <dbReference type="ChEBI" id="CHEBI:145989"/>
        <dbReference type="EC" id="2.5.1.19"/>
    </reaction>
    <physiologicalReaction direction="left-to-right" evidence="8">
        <dbReference type="Rhea" id="RHEA:21257"/>
    </physiologicalReaction>
</comment>
<feature type="binding site" evidence="9">
    <location>
        <position position="347"/>
    </location>
    <ligand>
        <name>phosphoenolpyruvate</name>
        <dbReference type="ChEBI" id="CHEBI:58702"/>
    </ligand>
</feature>
<organism evidence="11 12">
    <name type="scientific">Sporosarcina limicola</name>
    <dbReference type="NCBI Taxonomy" id="34101"/>
    <lineage>
        <taxon>Bacteria</taxon>
        <taxon>Bacillati</taxon>
        <taxon>Bacillota</taxon>
        <taxon>Bacilli</taxon>
        <taxon>Bacillales</taxon>
        <taxon>Caryophanaceae</taxon>
        <taxon>Sporosarcina</taxon>
    </lineage>
</organism>
<keyword evidence="12" id="KW-1185">Reference proteome</keyword>
<dbReference type="HAMAP" id="MF_00210">
    <property type="entry name" value="EPSP_synth"/>
    <property type="match status" value="1"/>
</dbReference>
<comment type="caution">
    <text evidence="11">The sequence shown here is derived from an EMBL/GenBank/DDBJ whole genome shotgun (WGS) entry which is preliminary data.</text>
</comment>
<dbReference type="CDD" id="cd01556">
    <property type="entry name" value="EPSP_synthase"/>
    <property type="match status" value="1"/>
</dbReference>
<dbReference type="NCBIfam" id="TIGR01356">
    <property type="entry name" value="aroA"/>
    <property type="match status" value="1"/>
</dbReference>
<dbReference type="Proteomes" id="UP000658225">
    <property type="component" value="Unassembled WGS sequence"/>
</dbReference>
<feature type="domain" description="Enolpyruvate transferase" evidence="10">
    <location>
        <begin position="13"/>
        <end position="424"/>
    </location>
</feature>
<dbReference type="InterPro" id="IPR023193">
    <property type="entry name" value="EPSP_synthase_CS"/>
</dbReference>
<feature type="binding site" evidence="9">
    <location>
        <position position="170"/>
    </location>
    <ligand>
        <name>phosphoenolpyruvate</name>
        <dbReference type="ChEBI" id="CHEBI:58702"/>
    </ligand>
</feature>
<dbReference type="GO" id="GO:0003866">
    <property type="term" value="F:3-phosphoshikimate 1-carboxyvinyltransferase activity"/>
    <property type="evidence" value="ECO:0007669"/>
    <property type="project" value="UniProtKB-UniRule"/>
</dbReference>
<dbReference type="GO" id="GO:0008652">
    <property type="term" value="P:amino acid biosynthetic process"/>
    <property type="evidence" value="ECO:0007669"/>
    <property type="project" value="UniProtKB-KW"/>
</dbReference>
<dbReference type="Gene3D" id="3.65.10.10">
    <property type="entry name" value="Enolpyruvate transferase domain"/>
    <property type="match status" value="2"/>
</dbReference>
<evidence type="ECO:0000259" key="10">
    <source>
        <dbReference type="Pfam" id="PF00275"/>
    </source>
</evidence>
<comment type="caution">
    <text evidence="9">Lacks conserved residue(s) required for the propagation of feature annotation.</text>
</comment>
<evidence type="ECO:0000256" key="2">
    <source>
        <dbReference type="ARBA" id="ARBA00004811"/>
    </source>
</evidence>
<dbReference type="FunFam" id="3.65.10.10:FF:000005">
    <property type="entry name" value="3-phosphoshikimate 1-carboxyvinyltransferase"/>
    <property type="match status" value="1"/>
</dbReference>
<comment type="subcellular location">
    <subcellularLocation>
        <location evidence="9">Cytoplasm</location>
    </subcellularLocation>
</comment>
<dbReference type="Pfam" id="PF00275">
    <property type="entry name" value="EPSP_synthase"/>
    <property type="match status" value="1"/>
</dbReference>
<keyword evidence="6 9" id="KW-0808">Transferase</keyword>
<dbReference type="InterPro" id="IPR001986">
    <property type="entry name" value="Enolpyruvate_Tfrase_dom"/>
</dbReference>
<evidence type="ECO:0000256" key="8">
    <source>
        <dbReference type="ARBA" id="ARBA00044633"/>
    </source>
</evidence>
<accession>A0A927MGE8</accession>
<dbReference type="PANTHER" id="PTHR21090:SF5">
    <property type="entry name" value="PENTAFUNCTIONAL AROM POLYPEPTIDE"/>
    <property type="match status" value="1"/>
</dbReference>
<evidence type="ECO:0000256" key="4">
    <source>
        <dbReference type="ARBA" id="ARBA00022490"/>
    </source>
</evidence>
<sequence>MGIKTLEFENPILSGKLTIPGDKSISHRAVMLGSIAKGKTSISGFLDGEDCISTINIFRQLGVSIEREGTKVTIDSPGMLRWKTPTQVLYAGNSGTTARLLLGILAGSRITSVLTGDESLSNRPMNRVTLPLRTMGASITGEPDSNLLPLSITGGQLKAIDYTMPVASAQVKSAILFAGLTAEGETSVSETTVSRDHTERMLMQFGADLSKKGNTVRLKGGQLLHATDVVVPGDISSAAFFMAAVAMLERSSVSFKNVGLNPTRTGIIDVLKEMGAQVEIGEEKEPLGEPYGDVTITYGSLQGIEISGAIIPTLIDELPVIALLATQAQGTTIIKDAAELRVKETDRIVAVTTELKKLGADIEATDDGMIIHGPTALTGGSLASYGDHRLGMMAAIAALVTSGPIQIEDPSCIAISYPGFFDDLEKLAISTNLKG</sequence>
<feature type="binding site" evidence="9">
    <location>
        <position position="343"/>
    </location>
    <ligand>
        <name>3-phosphoshikimate</name>
        <dbReference type="ChEBI" id="CHEBI:145989"/>
    </ligand>
</feature>
<evidence type="ECO:0000256" key="5">
    <source>
        <dbReference type="ARBA" id="ARBA00022605"/>
    </source>
</evidence>
<feature type="binding site" evidence="9">
    <location>
        <position position="28"/>
    </location>
    <ligand>
        <name>3-phosphoshikimate</name>
        <dbReference type="ChEBI" id="CHEBI:145989"/>
    </ligand>
</feature>
<dbReference type="EMBL" id="JADBEL010000004">
    <property type="protein sequence ID" value="MBE1554120.1"/>
    <property type="molecule type" value="Genomic_DNA"/>
</dbReference>
<comment type="similarity">
    <text evidence="3 9">Belongs to the EPSP synthase family.</text>
</comment>
<dbReference type="GO" id="GO:0005737">
    <property type="term" value="C:cytoplasm"/>
    <property type="evidence" value="ECO:0007669"/>
    <property type="project" value="UniProtKB-SubCell"/>
</dbReference>
<evidence type="ECO:0000313" key="11">
    <source>
        <dbReference type="EMBL" id="MBE1554120.1"/>
    </source>
</evidence>
<evidence type="ECO:0000256" key="9">
    <source>
        <dbReference type="HAMAP-Rule" id="MF_00210"/>
    </source>
</evidence>
<feature type="binding site" evidence="9">
    <location>
        <position position="389"/>
    </location>
    <ligand>
        <name>phosphoenolpyruvate</name>
        <dbReference type="ChEBI" id="CHEBI:58702"/>
    </ligand>
</feature>
<feature type="binding site" evidence="9">
    <location>
        <position position="123"/>
    </location>
    <ligand>
        <name>phosphoenolpyruvate</name>
        <dbReference type="ChEBI" id="CHEBI:58702"/>
    </ligand>
</feature>
<comment type="pathway">
    <text evidence="2 9">Metabolic intermediate biosynthesis; chorismate biosynthesis; chorismate from D-erythrose 4-phosphate and phosphoenolpyruvate: step 6/7.</text>
</comment>
<feature type="binding site" evidence="9">
    <location>
        <position position="24"/>
    </location>
    <ligand>
        <name>3-phosphoshikimate</name>
        <dbReference type="ChEBI" id="CHEBI:145989"/>
    </ligand>
</feature>
<feature type="binding site" evidence="9">
    <location>
        <position position="168"/>
    </location>
    <ligand>
        <name>3-phosphoshikimate</name>
        <dbReference type="ChEBI" id="CHEBI:145989"/>
    </ligand>
</feature>
<evidence type="ECO:0000313" key="12">
    <source>
        <dbReference type="Proteomes" id="UP000658225"/>
    </source>
</evidence>
<dbReference type="InterPro" id="IPR006264">
    <property type="entry name" value="EPSP_synthase"/>
</dbReference>
<dbReference type="SUPFAM" id="SSF55205">
    <property type="entry name" value="EPT/RTPC-like"/>
    <property type="match status" value="1"/>
</dbReference>